<protein>
    <submittedName>
        <fullName evidence="1">Uncharacterized protein</fullName>
    </submittedName>
</protein>
<dbReference type="AlphaFoldDB" id="A0A2Z6MTQ0"/>
<name>A0A2Z6MTQ0_TRISU</name>
<proteinExistence type="predicted"/>
<dbReference type="EMBL" id="DF973371">
    <property type="protein sequence ID" value="GAU28382.1"/>
    <property type="molecule type" value="Genomic_DNA"/>
</dbReference>
<evidence type="ECO:0000313" key="2">
    <source>
        <dbReference type="Proteomes" id="UP000242715"/>
    </source>
</evidence>
<sequence length="198" mass="21532">MDGISVIGVTRVSQLSESSFESTEEIRSTLVKRAPKHGSHSNTRSFPPLIGVPKFCQLAASLKSTSRRRKDDHRGKSIKGVLPKVVLQPDSESSNQVPVEVPTINLQVVLPMPSSGLNLVINNDGDFVPDSTSEVGEVVIRREEEAKILIDIQKVVGFTFEGGEDEIQSKMRGRGPLDYKGGGGEEELFCGAMEVVKE</sequence>
<accession>A0A2Z6MTQ0</accession>
<reference evidence="2" key="1">
    <citation type="journal article" date="2017" name="Front. Plant Sci.">
        <title>Climate Clever Clovers: New Paradigm to Reduce the Environmental Footprint of Ruminants by Breeding Low Methanogenic Forages Utilizing Haplotype Variation.</title>
        <authorList>
            <person name="Kaur P."/>
            <person name="Appels R."/>
            <person name="Bayer P.E."/>
            <person name="Keeble-Gagnere G."/>
            <person name="Wang J."/>
            <person name="Hirakawa H."/>
            <person name="Shirasawa K."/>
            <person name="Vercoe P."/>
            <person name="Stefanova K."/>
            <person name="Durmic Z."/>
            <person name="Nichols P."/>
            <person name="Revell C."/>
            <person name="Isobe S.N."/>
            <person name="Edwards D."/>
            <person name="Erskine W."/>
        </authorList>
    </citation>
    <scope>NUCLEOTIDE SEQUENCE [LARGE SCALE GENOMIC DNA]</scope>
    <source>
        <strain evidence="2">cv. Daliak</strain>
    </source>
</reference>
<evidence type="ECO:0000313" key="1">
    <source>
        <dbReference type="EMBL" id="GAU28382.1"/>
    </source>
</evidence>
<dbReference type="Proteomes" id="UP000242715">
    <property type="component" value="Unassembled WGS sequence"/>
</dbReference>
<keyword evidence="2" id="KW-1185">Reference proteome</keyword>
<organism evidence="1 2">
    <name type="scientific">Trifolium subterraneum</name>
    <name type="common">Subterranean clover</name>
    <dbReference type="NCBI Taxonomy" id="3900"/>
    <lineage>
        <taxon>Eukaryota</taxon>
        <taxon>Viridiplantae</taxon>
        <taxon>Streptophyta</taxon>
        <taxon>Embryophyta</taxon>
        <taxon>Tracheophyta</taxon>
        <taxon>Spermatophyta</taxon>
        <taxon>Magnoliopsida</taxon>
        <taxon>eudicotyledons</taxon>
        <taxon>Gunneridae</taxon>
        <taxon>Pentapetalae</taxon>
        <taxon>rosids</taxon>
        <taxon>fabids</taxon>
        <taxon>Fabales</taxon>
        <taxon>Fabaceae</taxon>
        <taxon>Papilionoideae</taxon>
        <taxon>50 kb inversion clade</taxon>
        <taxon>NPAAA clade</taxon>
        <taxon>Hologalegina</taxon>
        <taxon>IRL clade</taxon>
        <taxon>Trifolieae</taxon>
        <taxon>Trifolium</taxon>
    </lineage>
</organism>
<gene>
    <name evidence="1" type="ORF">TSUD_257100</name>
</gene>